<keyword evidence="4" id="KW-1185">Reference proteome</keyword>
<feature type="signal peptide" evidence="1">
    <location>
        <begin position="1"/>
        <end position="20"/>
    </location>
</feature>
<sequence length="214" mass="25155">MFGKTVKWFMLLLWVFGCLAWVNVPKAKQDIVKLDQHATATIFIGYSLERKGWLFYSPDYRPNIFWSNSARFLESKHWTDWTEWQPMNYSEETLFHESNQEPLDDYTNMDADQEADDQTSYKVQANNNTFGLVATSTNKRRINLDLTVQEALARLDKRLWKEVMQMELDRLKAMDTWVVTDLPAGVNTIDTKWVLKVKTNANLVPMKFKARLMV</sequence>
<dbReference type="InterPro" id="IPR057670">
    <property type="entry name" value="SH3_retrovirus"/>
</dbReference>
<evidence type="ECO:0000259" key="2">
    <source>
        <dbReference type="Pfam" id="PF25597"/>
    </source>
</evidence>
<dbReference type="STRING" id="1128400.I2FVA3"/>
<dbReference type="HOGENOM" id="CLU_001650_15_5_1"/>
<name>I2FVA3_USTHO</name>
<evidence type="ECO:0000313" key="3">
    <source>
        <dbReference type="EMBL" id="CCF50846.1"/>
    </source>
</evidence>
<dbReference type="Proteomes" id="UP000006174">
    <property type="component" value="Unassembled WGS sequence"/>
</dbReference>
<feature type="domain" description="Retroviral polymerase SH3-like" evidence="2">
    <location>
        <begin position="18"/>
        <end position="80"/>
    </location>
</feature>
<feature type="chain" id="PRO_5003658838" description="Retroviral polymerase SH3-like domain-containing protein" evidence="1">
    <location>
        <begin position="21"/>
        <end position="214"/>
    </location>
</feature>
<evidence type="ECO:0000313" key="4">
    <source>
        <dbReference type="Proteomes" id="UP000006174"/>
    </source>
</evidence>
<comment type="caution">
    <text evidence="3">The sequence shown here is derived from an EMBL/GenBank/DDBJ whole genome shotgun (WGS) entry which is preliminary data.</text>
</comment>
<accession>I2FVA3</accession>
<dbReference type="PROSITE" id="PS51257">
    <property type="entry name" value="PROKAR_LIPOPROTEIN"/>
    <property type="match status" value="1"/>
</dbReference>
<protein>
    <recommendedName>
        <fullName evidence="2">Retroviral polymerase SH3-like domain-containing protein</fullName>
    </recommendedName>
</protein>
<keyword evidence="1" id="KW-0732">Signal</keyword>
<reference evidence="3 4" key="1">
    <citation type="journal article" date="2012" name="Plant Cell">
        <title>Genome comparison of barley and maize smut fungi reveals targeted loss of RNA silencing components and species-specific presence of transposable elements.</title>
        <authorList>
            <person name="Laurie J.D."/>
            <person name="Ali S."/>
            <person name="Linning R."/>
            <person name="Mannhaupt G."/>
            <person name="Wong P."/>
            <person name="Gueldener U."/>
            <person name="Muensterkoetter M."/>
            <person name="Moore R."/>
            <person name="Kahmann R."/>
            <person name="Bakkeren G."/>
            <person name="Schirawski J."/>
        </authorList>
    </citation>
    <scope>NUCLEOTIDE SEQUENCE [LARGE SCALE GENOMIC DNA]</scope>
    <source>
        <strain evidence="4">Uh4875-4</strain>
    </source>
</reference>
<gene>
    <name evidence="3" type="ORF">UHOR_14646</name>
</gene>
<proteinExistence type="predicted"/>
<dbReference type="eggNOG" id="KOG0017">
    <property type="taxonomic scope" value="Eukaryota"/>
</dbReference>
<dbReference type="Pfam" id="PF25597">
    <property type="entry name" value="SH3_retrovirus"/>
    <property type="match status" value="1"/>
</dbReference>
<organism evidence="3 4">
    <name type="scientific">Ustilago hordei</name>
    <name type="common">Barley covered smut fungus</name>
    <dbReference type="NCBI Taxonomy" id="120017"/>
    <lineage>
        <taxon>Eukaryota</taxon>
        <taxon>Fungi</taxon>
        <taxon>Dikarya</taxon>
        <taxon>Basidiomycota</taxon>
        <taxon>Ustilaginomycotina</taxon>
        <taxon>Ustilaginomycetes</taxon>
        <taxon>Ustilaginales</taxon>
        <taxon>Ustilaginaceae</taxon>
        <taxon>Ustilago</taxon>
    </lineage>
</organism>
<dbReference type="EMBL" id="CAGI01000158">
    <property type="protein sequence ID" value="CCF50846.1"/>
    <property type="molecule type" value="Genomic_DNA"/>
</dbReference>
<evidence type="ECO:0000256" key="1">
    <source>
        <dbReference type="SAM" id="SignalP"/>
    </source>
</evidence>
<dbReference type="OrthoDB" id="3344688at2759"/>
<dbReference type="AlphaFoldDB" id="I2FVA3"/>